<evidence type="ECO:0000256" key="3">
    <source>
        <dbReference type="ARBA" id="ARBA00023054"/>
    </source>
</evidence>
<organism evidence="7 8">
    <name type="scientific">Bipolaricaulis sibiricus</name>
    <dbReference type="NCBI Taxonomy" id="2501609"/>
    <lineage>
        <taxon>Bacteria</taxon>
        <taxon>Candidatus Bipolaricaulota</taxon>
        <taxon>Candidatus Bipolaricaulia</taxon>
        <taxon>Candidatus Bipolaricaulales</taxon>
        <taxon>Candidatus Bipolaricaulaceae</taxon>
        <taxon>Candidatus Bipolaricaulis</taxon>
    </lineage>
</organism>
<accession>A0A410FUS7</accession>
<dbReference type="InterPro" id="IPR003798">
    <property type="entry name" value="DNA_recombination_RmuC"/>
</dbReference>
<name>A0A410FUS7_BIPS1</name>
<dbReference type="Gene3D" id="1.20.920.20">
    <property type="match status" value="1"/>
</dbReference>
<reference evidence="8" key="1">
    <citation type="submission" date="2018-12" db="EMBL/GenBank/DDBJ databases">
        <title>Complete genome sequence of an uncultured bacterium of the candidate phylum Bipolaricaulota.</title>
        <authorList>
            <person name="Kadnikov V.V."/>
            <person name="Mardanov A.V."/>
            <person name="Beletsky A.V."/>
            <person name="Frank Y.A."/>
            <person name="Karnachuk O.V."/>
            <person name="Ravin N.V."/>
        </authorList>
    </citation>
    <scope>NUCLEOTIDE SEQUENCE [LARGE SCALE GENOMIC DNA]</scope>
</reference>
<dbReference type="GO" id="GO:0006310">
    <property type="term" value="P:DNA recombination"/>
    <property type="evidence" value="ECO:0007669"/>
    <property type="project" value="UniProtKB-KW"/>
</dbReference>
<evidence type="ECO:0000256" key="2">
    <source>
        <dbReference type="ARBA" id="ARBA00009840"/>
    </source>
</evidence>
<evidence type="ECO:0000256" key="6">
    <source>
        <dbReference type="SAM" id="MobiDB-lite"/>
    </source>
</evidence>
<feature type="region of interest" description="Disordered" evidence="6">
    <location>
        <begin position="442"/>
        <end position="471"/>
    </location>
</feature>
<gene>
    <name evidence="7" type="ORF">BIP78_1061</name>
</gene>
<comment type="function">
    <text evidence="1">Involved in DNA recombination.</text>
</comment>
<dbReference type="PANTHER" id="PTHR30563">
    <property type="entry name" value="DNA RECOMBINATION PROTEIN RMUC"/>
    <property type="match status" value="1"/>
</dbReference>
<protein>
    <submittedName>
        <fullName evidence="7">DNA recombination protein RmuC</fullName>
    </submittedName>
</protein>
<dbReference type="KEGG" id="bih:BIP78_1061"/>
<proteinExistence type="inferred from homology"/>
<feature type="coiled-coil region" evidence="5">
    <location>
        <begin position="55"/>
        <end position="114"/>
    </location>
</feature>
<comment type="similarity">
    <text evidence="2">Belongs to the RmuC family.</text>
</comment>
<dbReference type="Pfam" id="PF02646">
    <property type="entry name" value="RmuC"/>
    <property type="match status" value="1"/>
</dbReference>
<keyword evidence="4" id="KW-0233">DNA recombination</keyword>
<dbReference type="Proteomes" id="UP000287233">
    <property type="component" value="Chromosome"/>
</dbReference>
<sequence>MEYALCVLAGLLVGGLVAWLLASIRVTKSLATRIEDSDRRANTAEGRASALDGTLAELRSQNQKVSEDLAKVREQLASENSTRVKAETQLAETVQRLEEEKSLLAEAKSTLTDTFKALAGDTLSSSTTAFLQLAKETLDKVLTDARGDLGKRQEAIQGLVKPLAESLAKFEEHVRTIEKDRQEAYSGLTEHLKLLATSHQQLQKETANLVTALRKPQVRGRWGEMTLRRVAELAGMSEHCDFAEQVSANTEDGRLRPDLVVRLPAGREIVVDAKVSLEAYLDAIAAESEEDRKAALARHAAQVRNHMNTLADKRYWRQSTRTPEFVVMFIPGESFFGAAVDADHSLIEDGLKQCVVLATPTTLIALLRAVAYGWRQEQIAKNAQEISDLGKQLYERMRTMAEHVGDIGKGLEKANAAYNSAVGSMEARVLPAARKFRDLGAATGSEIPPLSPVETSPRALAAPEAKEDDHA</sequence>
<evidence type="ECO:0000313" key="8">
    <source>
        <dbReference type="Proteomes" id="UP000287233"/>
    </source>
</evidence>
<evidence type="ECO:0000256" key="4">
    <source>
        <dbReference type="ARBA" id="ARBA00023172"/>
    </source>
</evidence>
<dbReference type="PANTHER" id="PTHR30563:SF0">
    <property type="entry name" value="DNA RECOMBINATION PROTEIN RMUC"/>
    <property type="match status" value="1"/>
</dbReference>
<evidence type="ECO:0000313" key="7">
    <source>
        <dbReference type="EMBL" id="QAA76827.1"/>
    </source>
</evidence>
<evidence type="ECO:0000256" key="5">
    <source>
        <dbReference type="SAM" id="Coils"/>
    </source>
</evidence>
<keyword evidence="3 5" id="KW-0175">Coiled coil</keyword>
<evidence type="ECO:0000256" key="1">
    <source>
        <dbReference type="ARBA" id="ARBA00003416"/>
    </source>
</evidence>
<dbReference type="SUPFAM" id="SSF90257">
    <property type="entry name" value="Myosin rod fragments"/>
    <property type="match status" value="1"/>
</dbReference>
<dbReference type="AlphaFoldDB" id="A0A410FUS7"/>
<dbReference type="EMBL" id="CP034928">
    <property type="protein sequence ID" value="QAA76827.1"/>
    <property type="molecule type" value="Genomic_DNA"/>
</dbReference>